<dbReference type="EMBL" id="KC821620">
    <property type="protein sequence ID" value="AGO48583.1"/>
    <property type="molecule type" value="Genomic_DNA"/>
</dbReference>
<dbReference type="OrthoDB" id="24093at10239"/>
<proteinExistence type="predicted"/>
<organism evidence="2 3">
    <name type="scientific">Cellulophaga phage phi18:3</name>
    <dbReference type="NCBI Taxonomy" id="1327983"/>
    <lineage>
        <taxon>Viruses</taxon>
        <taxon>Duplodnaviria</taxon>
        <taxon>Heunggongvirae</taxon>
        <taxon>Uroviricota</taxon>
        <taxon>Caudoviricetes</taxon>
        <taxon>Pachyviridae</taxon>
        <taxon>Baltivirus</taxon>
        <taxon>Baltivirus phi18tres</taxon>
    </lineage>
</organism>
<evidence type="ECO:0000256" key="1">
    <source>
        <dbReference type="SAM" id="MobiDB-lite"/>
    </source>
</evidence>
<gene>
    <name evidence="2" type="ORF">Phi18:3_gp071</name>
</gene>
<reference evidence="3" key="2">
    <citation type="submission" date="2013-03" db="EMBL/GenBank/DDBJ databases">
        <title>The Cellulophaga phages: a novel, diverse, and globally ubiquitous model system.</title>
        <authorList>
            <person name="Holmfeldt K."/>
            <person name="Solonenko N."/>
            <person name="Shah M."/>
            <person name="Corrier K."/>
            <person name="Riemann L."/>
            <person name="VerBerkmoes N.C."/>
            <person name="Sullivan M.B."/>
        </authorList>
    </citation>
    <scope>NUCLEOTIDE SEQUENCE [LARGE SCALE GENOMIC DNA]</scope>
</reference>
<name>S0A340_9CAUD</name>
<dbReference type="RefSeq" id="YP_008241264.1">
    <property type="nucleotide sequence ID" value="NC_021794.1"/>
</dbReference>
<dbReference type="KEGG" id="vg:16797230"/>
<evidence type="ECO:0000313" key="3">
    <source>
        <dbReference type="Proteomes" id="UP000014728"/>
    </source>
</evidence>
<protein>
    <submittedName>
        <fullName evidence="2">Uncharacterized protein</fullName>
    </submittedName>
</protein>
<feature type="compositionally biased region" description="Basic and acidic residues" evidence="1">
    <location>
        <begin position="22"/>
        <end position="47"/>
    </location>
</feature>
<dbReference type="GeneID" id="16797230"/>
<accession>S0A340</accession>
<keyword evidence="3" id="KW-1185">Reference proteome</keyword>
<dbReference type="Proteomes" id="UP000014728">
    <property type="component" value="Segment"/>
</dbReference>
<evidence type="ECO:0000313" key="2">
    <source>
        <dbReference type="EMBL" id="AGO48583.1"/>
    </source>
</evidence>
<sequence>MARSKKSTPASGEELDLTTSAKAKEEVTPTKEIEVKEPETVESPKEEVVAKPEKIEWDIKKLATQKTITVITNYINKGAVDSTELEALLDSCVK</sequence>
<feature type="region of interest" description="Disordered" evidence="1">
    <location>
        <begin position="1"/>
        <end position="47"/>
    </location>
</feature>
<reference evidence="2 3" key="1">
    <citation type="journal article" date="2013" name="Proc. Natl. Acad. Sci. U.S.A.">
        <title>Twelve previously unknown phage genera are ubiquitous in global oceans.</title>
        <authorList>
            <person name="Holmfeldt K."/>
            <person name="Solonenko N."/>
            <person name="Shah M."/>
            <person name="Corrier K."/>
            <person name="Riemann L."/>
            <person name="Verberkmoes N.C."/>
            <person name="Sullivan M.B."/>
        </authorList>
    </citation>
    <scope>NUCLEOTIDE SEQUENCE [LARGE SCALE GENOMIC DNA]</scope>
    <source>
        <strain evidence="2">Phi18:3</strain>
    </source>
</reference>